<dbReference type="GO" id="GO:0003911">
    <property type="term" value="F:DNA ligase (NAD+) activity"/>
    <property type="evidence" value="ECO:0007669"/>
    <property type="project" value="InterPro"/>
</dbReference>
<evidence type="ECO:0000259" key="1">
    <source>
        <dbReference type="PROSITE" id="PS50172"/>
    </source>
</evidence>
<dbReference type="InterPro" id="IPR010994">
    <property type="entry name" value="RuvA_2-like"/>
</dbReference>
<dbReference type="InterPro" id="IPR001357">
    <property type="entry name" value="BRCT_dom"/>
</dbReference>
<dbReference type="InterPro" id="IPR012340">
    <property type="entry name" value="NA-bd_OB-fold"/>
</dbReference>
<protein>
    <recommendedName>
        <fullName evidence="1">BRCT domain-containing protein</fullName>
    </recommendedName>
</protein>
<dbReference type="InterPro" id="IPR036420">
    <property type="entry name" value="BRCT_dom_sf"/>
</dbReference>
<organism evidence="2">
    <name type="scientific">marine sediment metagenome</name>
    <dbReference type="NCBI Taxonomy" id="412755"/>
    <lineage>
        <taxon>unclassified sequences</taxon>
        <taxon>metagenomes</taxon>
        <taxon>ecological metagenomes</taxon>
    </lineage>
</organism>
<dbReference type="SMART" id="SM00292">
    <property type="entry name" value="BRCT"/>
    <property type="match status" value="1"/>
</dbReference>
<dbReference type="GO" id="GO:0006260">
    <property type="term" value="P:DNA replication"/>
    <property type="evidence" value="ECO:0007669"/>
    <property type="project" value="InterPro"/>
</dbReference>
<dbReference type="InterPro" id="IPR004150">
    <property type="entry name" value="NAD_DNA_ligase_OB"/>
</dbReference>
<dbReference type="GO" id="GO:0006281">
    <property type="term" value="P:DNA repair"/>
    <property type="evidence" value="ECO:0007669"/>
    <property type="project" value="InterPro"/>
</dbReference>
<reference evidence="2" key="1">
    <citation type="journal article" date="2015" name="Nature">
        <title>Complex archaea that bridge the gap between prokaryotes and eukaryotes.</title>
        <authorList>
            <person name="Spang A."/>
            <person name="Saw J.H."/>
            <person name="Jorgensen S.L."/>
            <person name="Zaremba-Niedzwiedzka K."/>
            <person name="Martijn J."/>
            <person name="Lind A.E."/>
            <person name="van Eijk R."/>
            <person name="Schleper C."/>
            <person name="Guy L."/>
            <person name="Ettema T.J."/>
        </authorList>
    </citation>
    <scope>NUCLEOTIDE SEQUENCE</scope>
</reference>
<dbReference type="PROSITE" id="PS50172">
    <property type="entry name" value="BRCT"/>
    <property type="match status" value="1"/>
</dbReference>
<dbReference type="Gene3D" id="3.40.50.10190">
    <property type="entry name" value="BRCT domain"/>
    <property type="match status" value="1"/>
</dbReference>
<dbReference type="SUPFAM" id="SSF52113">
    <property type="entry name" value="BRCT domain"/>
    <property type="match status" value="1"/>
</dbReference>
<name>A0A0F9CUJ1_9ZZZZ</name>
<accession>A0A0F9CUJ1</accession>
<proteinExistence type="predicted"/>
<dbReference type="EMBL" id="LAZR01031751">
    <property type="protein sequence ID" value="KKL52834.1"/>
    <property type="molecule type" value="Genomic_DNA"/>
</dbReference>
<dbReference type="Gene3D" id="1.10.150.20">
    <property type="entry name" value="5' to 3' exonuclease, C-terminal subdomain"/>
    <property type="match status" value="2"/>
</dbReference>
<dbReference type="Pfam" id="PF03120">
    <property type="entry name" value="OB_DNA_ligase"/>
    <property type="match status" value="1"/>
</dbReference>
<dbReference type="Pfam" id="PF00533">
    <property type="entry name" value="BRCT"/>
    <property type="match status" value="1"/>
</dbReference>
<feature type="domain" description="BRCT" evidence="1">
    <location>
        <begin position="269"/>
        <end position="365"/>
    </location>
</feature>
<dbReference type="Pfam" id="PF14520">
    <property type="entry name" value="HHH_5"/>
    <property type="match status" value="2"/>
</dbReference>
<dbReference type="SUPFAM" id="SSF50249">
    <property type="entry name" value="Nucleic acid-binding proteins"/>
    <property type="match status" value="1"/>
</dbReference>
<comment type="caution">
    <text evidence="2">The sequence shown here is derived from an EMBL/GenBank/DDBJ whole genome shotgun (WGS) entry which is preliminary data.</text>
</comment>
<evidence type="ECO:0000313" key="2">
    <source>
        <dbReference type="EMBL" id="KKL52834.1"/>
    </source>
</evidence>
<sequence length="365" mass="39951">MKKETKIRGITWQLGNSGTITPVAELEPVGIGGVTVKRATLHNFEKFKVLKLSAGSDVLVSRRGDVTPYVEKVISYQRGSLPFEPVKECPVCKSIPVVNGKFLECPNSWCDGAKIGDLKKWASVTEMKSLGIGGKTLEKLYNCDFVSNPSDLYTLEVEEIEVLDGFGKRSAEKIVGVIQSKKELPLSEFIGGLNIRNFSTSMVELLVENGYDTLDSLFALNLDVLVRIKGIEDKTAKAFLNGLENKKGVIQGLLDVGVKIKEKKVMETNTNGKLSGLSFCFTGKVEVLNEDGDRYTRTMLQNLVIANGGSAVSSVRNGLTYLVQADPSSESTKTKKAINLGVQIISDVDFLSMITRIERINMDVI</sequence>
<dbReference type="AlphaFoldDB" id="A0A0F9CUJ1"/>
<dbReference type="Gene3D" id="2.40.50.140">
    <property type="entry name" value="Nucleic acid-binding proteins"/>
    <property type="match status" value="1"/>
</dbReference>
<dbReference type="SUPFAM" id="SSF47781">
    <property type="entry name" value="RuvA domain 2-like"/>
    <property type="match status" value="1"/>
</dbReference>
<gene>
    <name evidence="2" type="ORF">LCGC14_2281490</name>
</gene>